<evidence type="ECO:0000256" key="8">
    <source>
        <dbReference type="ARBA" id="ARBA00023242"/>
    </source>
</evidence>
<feature type="compositionally biased region" description="Acidic residues" evidence="10">
    <location>
        <begin position="10"/>
        <end position="24"/>
    </location>
</feature>
<dbReference type="PANTHER" id="PTHR14614:SF39">
    <property type="entry name" value="HISTIDINE PROTEIN METHYLTRANSFERASE 1 HOMOLOG"/>
    <property type="match status" value="1"/>
</dbReference>
<keyword evidence="7" id="KW-0949">S-adenosyl-L-methionine</keyword>
<accession>A0AAD5XZ67</accession>
<dbReference type="Gene3D" id="3.40.50.150">
    <property type="entry name" value="Vaccinia Virus protein VP39"/>
    <property type="match status" value="1"/>
</dbReference>
<evidence type="ECO:0000256" key="3">
    <source>
        <dbReference type="ARBA" id="ARBA00012533"/>
    </source>
</evidence>
<name>A0AAD5XZ67_9FUNG</name>
<evidence type="ECO:0000313" key="11">
    <source>
        <dbReference type="EMBL" id="KAJ3227287.1"/>
    </source>
</evidence>
<feature type="region of interest" description="Disordered" evidence="10">
    <location>
        <begin position="1"/>
        <end position="35"/>
    </location>
</feature>
<protein>
    <recommendedName>
        <fullName evidence="3">protein-histidine N-methyltransferase</fullName>
        <ecNumber evidence="3">2.1.1.85</ecNumber>
    </recommendedName>
</protein>
<evidence type="ECO:0000256" key="10">
    <source>
        <dbReference type="SAM" id="MobiDB-lite"/>
    </source>
</evidence>
<comment type="subcellular location">
    <subcellularLocation>
        <location evidence="2">Cytoplasm</location>
    </subcellularLocation>
    <subcellularLocation>
        <location evidence="1">Nucleus</location>
    </subcellularLocation>
</comment>
<comment type="caution">
    <text evidence="11">The sequence shown here is derived from an EMBL/GenBank/DDBJ whole genome shotgun (WGS) entry which is preliminary data.</text>
</comment>
<evidence type="ECO:0000256" key="4">
    <source>
        <dbReference type="ARBA" id="ARBA00022490"/>
    </source>
</evidence>
<reference evidence="11" key="1">
    <citation type="submission" date="2020-05" db="EMBL/GenBank/DDBJ databases">
        <title>Phylogenomic resolution of chytrid fungi.</title>
        <authorList>
            <person name="Stajich J.E."/>
            <person name="Amses K."/>
            <person name="Simmons R."/>
            <person name="Seto K."/>
            <person name="Myers J."/>
            <person name="Bonds A."/>
            <person name="Quandt C.A."/>
            <person name="Barry K."/>
            <person name="Liu P."/>
            <person name="Grigoriev I."/>
            <person name="Longcore J.E."/>
            <person name="James T.Y."/>
        </authorList>
    </citation>
    <scope>NUCLEOTIDE SEQUENCE</scope>
    <source>
        <strain evidence="11">JEL0476</strain>
    </source>
</reference>
<evidence type="ECO:0000256" key="9">
    <source>
        <dbReference type="ARBA" id="ARBA00038126"/>
    </source>
</evidence>
<evidence type="ECO:0000313" key="12">
    <source>
        <dbReference type="Proteomes" id="UP001211065"/>
    </source>
</evidence>
<dbReference type="InterPro" id="IPR019410">
    <property type="entry name" value="Methyltransf_16"/>
</dbReference>
<dbReference type="Pfam" id="PF10294">
    <property type="entry name" value="Methyltransf_16"/>
    <property type="match status" value="1"/>
</dbReference>
<dbReference type="GO" id="GO:0005634">
    <property type="term" value="C:nucleus"/>
    <property type="evidence" value="ECO:0007669"/>
    <property type="project" value="UniProtKB-SubCell"/>
</dbReference>
<dbReference type="GO" id="GO:0018064">
    <property type="term" value="F:protein-L-histidine N-tele-methyltransferase activity"/>
    <property type="evidence" value="ECO:0007669"/>
    <property type="project" value="UniProtKB-EC"/>
</dbReference>
<keyword evidence="6" id="KW-0808">Transferase</keyword>
<gene>
    <name evidence="11" type="primary">METTL18</name>
    <name evidence="11" type="ORF">HK099_002651</name>
</gene>
<evidence type="ECO:0000256" key="6">
    <source>
        <dbReference type="ARBA" id="ARBA00022679"/>
    </source>
</evidence>
<proteinExistence type="inferred from homology"/>
<dbReference type="AlphaFoldDB" id="A0AAD5XZ67"/>
<keyword evidence="5 11" id="KW-0489">Methyltransferase</keyword>
<dbReference type="EC" id="2.1.1.85" evidence="3"/>
<sequence>MSFRFNFSVNEDEGESDATSEELEEVHSSNPAPKQIDPLKLDPIPISAELIHYSDHLTLLKRQVHDAKLEFCQNVELEDNNSNISKTITESTDLITGVYEGGLKTWECSLDLCAFLSELDFNFKDKTVLELGCGSALPGIFCLTKGSTVYFQDFNEEVITLITIPNLILNINFEKLMKEIDLKEAALETIVSPQEEEVLKSRRCRFFSGDWGSFESVLRSEEKNIKDFDIILTSETLYEKRNYKSLLTVMKNLTKKRNGFCLIAAKANYFGCSGSLKEFENLILRDEVFNWEVLKIFDGNNVRREIVKLSWKL</sequence>
<dbReference type="EMBL" id="JADGJW010000019">
    <property type="protein sequence ID" value="KAJ3227287.1"/>
    <property type="molecule type" value="Genomic_DNA"/>
</dbReference>
<comment type="similarity">
    <text evidence="9">Belongs to the methyltransferase superfamily. METTL18 family.</text>
</comment>
<evidence type="ECO:0000256" key="2">
    <source>
        <dbReference type="ARBA" id="ARBA00004496"/>
    </source>
</evidence>
<dbReference type="GO" id="GO:0005737">
    <property type="term" value="C:cytoplasm"/>
    <property type="evidence" value="ECO:0007669"/>
    <property type="project" value="UniProtKB-SubCell"/>
</dbReference>
<evidence type="ECO:0000256" key="7">
    <source>
        <dbReference type="ARBA" id="ARBA00022691"/>
    </source>
</evidence>
<organism evidence="11 12">
    <name type="scientific">Clydaea vesicula</name>
    <dbReference type="NCBI Taxonomy" id="447962"/>
    <lineage>
        <taxon>Eukaryota</taxon>
        <taxon>Fungi</taxon>
        <taxon>Fungi incertae sedis</taxon>
        <taxon>Chytridiomycota</taxon>
        <taxon>Chytridiomycota incertae sedis</taxon>
        <taxon>Chytridiomycetes</taxon>
        <taxon>Lobulomycetales</taxon>
        <taxon>Lobulomycetaceae</taxon>
        <taxon>Clydaea</taxon>
    </lineage>
</organism>
<evidence type="ECO:0000256" key="1">
    <source>
        <dbReference type="ARBA" id="ARBA00004123"/>
    </source>
</evidence>
<keyword evidence="4" id="KW-0963">Cytoplasm</keyword>
<dbReference type="SUPFAM" id="SSF53335">
    <property type="entry name" value="S-adenosyl-L-methionine-dependent methyltransferases"/>
    <property type="match status" value="1"/>
</dbReference>
<keyword evidence="8" id="KW-0539">Nucleus</keyword>
<dbReference type="GO" id="GO:0032259">
    <property type="term" value="P:methylation"/>
    <property type="evidence" value="ECO:0007669"/>
    <property type="project" value="UniProtKB-KW"/>
</dbReference>
<dbReference type="Proteomes" id="UP001211065">
    <property type="component" value="Unassembled WGS sequence"/>
</dbReference>
<keyword evidence="12" id="KW-1185">Reference proteome</keyword>
<evidence type="ECO:0000256" key="5">
    <source>
        <dbReference type="ARBA" id="ARBA00022603"/>
    </source>
</evidence>
<dbReference type="InterPro" id="IPR029063">
    <property type="entry name" value="SAM-dependent_MTases_sf"/>
</dbReference>
<dbReference type="PANTHER" id="PTHR14614">
    <property type="entry name" value="HEPATOCELLULAR CARCINOMA-ASSOCIATED ANTIGEN"/>
    <property type="match status" value="1"/>
</dbReference>